<keyword evidence="1" id="KW-0812">Transmembrane</keyword>
<proteinExistence type="predicted"/>
<gene>
    <name evidence="2" type="ORF">GXP67_08690</name>
</gene>
<dbReference type="RefSeq" id="WP_162442784.1">
    <property type="nucleotide sequence ID" value="NZ_CP048222.1"/>
</dbReference>
<feature type="transmembrane region" description="Helical" evidence="1">
    <location>
        <begin position="34"/>
        <end position="55"/>
    </location>
</feature>
<dbReference type="Proteomes" id="UP000480178">
    <property type="component" value="Chromosome"/>
</dbReference>
<organism evidence="2 3">
    <name type="scientific">Rhodocytophaga rosea</name>
    <dbReference type="NCBI Taxonomy" id="2704465"/>
    <lineage>
        <taxon>Bacteria</taxon>
        <taxon>Pseudomonadati</taxon>
        <taxon>Bacteroidota</taxon>
        <taxon>Cytophagia</taxon>
        <taxon>Cytophagales</taxon>
        <taxon>Rhodocytophagaceae</taxon>
        <taxon>Rhodocytophaga</taxon>
    </lineage>
</organism>
<feature type="transmembrane region" description="Helical" evidence="1">
    <location>
        <begin position="7"/>
        <end position="28"/>
    </location>
</feature>
<dbReference type="EMBL" id="CP048222">
    <property type="protein sequence ID" value="QHT66731.1"/>
    <property type="molecule type" value="Genomic_DNA"/>
</dbReference>
<name>A0A6C0GFD4_9BACT</name>
<protein>
    <submittedName>
        <fullName evidence="2">Uncharacterized protein</fullName>
    </submittedName>
</protein>
<evidence type="ECO:0000313" key="2">
    <source>
        <dbReference type="EMBL" id="QHT66731.1"/>
    </source>
</evidence>
<dbReference type="AlphaFoldDB" id="A0A6C0GFD4"/>
<evidence type="ECO:0000256" key="1">
    <source>
        <dbReference type="SAM" id="Phobius"/>
    </source>
</evidence>
<keyword evidence="1" id="KW-1133">Transmembrane helix</keyword>
<accession>A0A6C0GFD4</accession>
<keyword evidence="3" id="KW-1185">Reference proteome</keyword>
<dbReference type="KEGG" id="rhoz:GXP67_08690"/>
<reference evidence="2 3" key="1">
    <citation type="submission" date="2020-01" db="EMBL/GenBank/DDBJ databases">
        <authorList>
            <person name="Kim M.K."/>
        </authorList>
    </citation>
    <scope>NUCLEOTIDE SEQUENCE [LARGE SCALE GENOMIC DNA]</scope>
    <source>
        <strain evidence="2 3">172606-1</strain>
    </source>
</reference>
<evidence type="ECO:0000313" key="3">
    <source>
        <dbReference type="Proteomes" id="UP000480178"/>
    </source>
</evidence>
<keyword evidence="1" id="KW-0472">Membrane</keyword>
<sequence>MNIHKSRAAIISLAIILLLLVSFALFYVNKNLSHPFFVLTMGFMAFILLYVVTIAQMVRSGRSKAKGAKKRRRQLLPILYRKKPKKSYGRSPKQGKINSFK</sequence>